<evidence type="ECO:0000256" key="1">
    <source>
        <dbReference type="ARBA" id="ARBA00022801"/>
    </source>
</evidence>
<evidence type="ECO:0000256" key="3">
    <source>
        <dbReference type="ARBA" id="ARBA00023098"/>
    </source>
</evidence>
<dbReference type="Gene3D" id="3.40.1090.10">
    <property type="entry name" value="Cytosolic phospholipase A2 catalytic domain"/>
    <property type="match status" value="1"/>
</dbReference>
<evidence type="ECO:0000256" key="2">
    <source>
        <dbReference type="ARBA" id="ARBA00022963"/>
    </source>
</evidence>
<dbReference type="GO" id="GO:0016042">
    <property type="term" value="P:lipid catabolic process"/>
    <property type="evidence" value="ECO:0007669"/>
    <property type="project" value="UniProtKB-UniRule"/>
</dbReference>
<dbReference type="SUPFAM" id="SSF52151">
    <property type="entry name" value="FabD/lysophospholipase-like"/>
    <property type="match status" value="1"/>
</dbReference>
<organism evidence="7">
    <name type="scientific">Lobosphaera incisa</name>
    <dbReference type="NCBI Taxonomy" id="312850"/>
    <lineage>
        <taxon>Eukaryota</taxon>
        <taxon>Viridiplantae</taxon>
        <taxon>Chlorophyta</taxon>
        <taxon>core chlorophytes</taxon>
        <taxon>Trebouxiophyceae</taxon>
        <taxon>Trebouxiales</taxon>
        <taxon>Trebouxiaceae</taxon>
        <taxon>Lobosphaera</taxon>
    </lineage>
</organism>
<feature type="region of interest" description="Disordered" evidence="5">
    <location>
        <begin position="697"/>
        <end position="719"/>
    </location>
</feature>
<proteinExistence type="evidence at transcript level"/>
<evidence type="ECO:0000259" key="6">
    <source>
        <dbReference type="PROSITE" id="PS51635"/>
    </source>
</evidence>
<dbReference type="Pfam" id="PF11815">
    <property type="entry name" value="DUF3336"/>
    <property type="match status" value="1"/>
</dbReference>
<dbReference type="InterPro" id="IPR021771">
    <property type="entry name" value="Triacylglycerol_lipase_N"/>
</dbReference>
<comment type="caution">
    <text evidence="4">Lacks conserved residue(s) required for the propagation of feature annotation.</text>
</comment>
<feature type="active site" description="Nucleophile" evidence="4">
    <location>
        <position position="296"/>
    </location>
</feature>
<dbReference type="AlphaFoldDB" id="A0A1X9QDR6"/>
<feature type="short sequence motif" description="GXSXG" evidence="4">
    <location>
        <begin position="294"/>
        <end position="298"/>
    </location>
</feature>
<keyword evidence="3 4" id="KW-0443">Lipid metabolism</keyword>
<sequence length="793" mass="87464">MKPLTYQTGRPPVCRTSSGLPGATALLDLTLVRLVATLSVPFRKLLAFNLFIGRAPLQILRYALYWIGWLSAPPRTPLLRHLGTDFLQTRRWHFGLGTVLLAAAVSAARRKWLETTSTDAQLRKRLRQATATATNYQDWSIAATALDQLQGNDSLSRWKRETRLYDRKLLQERLSHLQEVRARGDVGDMMFAVRADLLRNLGNMTNSELHEHFPLVPEPIREYIAEVRLNLQIITNYEGPDISAAEKLQFLQETRHAFGRTALVLSGGGALGAFHLGVVKTLFEQKLLPRVLAGSSVGSIVASIIATNDDDQLQKLFDHMREFDLSFFSNATAAQFFNHFLVNGTLQDMEVLQNRLRRLLGDETLLQAYTRTGRVLNVAVTAADTNEPPRILNYLTAPNVVIWSAVACSSAFPLLYTPGKLFAKDTKKNVLVPFTAEAMRTSERRWRDGSLEEDLPMRTLSEMFNVNYFLVSQTNPHIVPVLNLKKRFNRKLGNLLEAEWKHRCKQLVEILPTGMGKFLKVFSQVWEGDVTMVLPSTFWQLRKAITNPSKDDLVAACRQGEQVTWSKLSAIQANCGIETTLDECLIKLSETMFAQKRQRSVGSTASSPMKVMGGDQFPGPGMALGTSAPGTSAFVAAGGSEEPLAYSASSRARNSLRGRNGMGGRIPSWLHLPSLGMPTVPSDESLDSYSLAVRAGSTDDLPGLRATDSPTKASSGSKSDLISELISSYSSRPLPEVPEVEASLEGLPAPEEFPEWSGSAAFDCCDRSVNIWETLLPLASSSMGGQALDVIAP</sequence>
<evidence type="ECO:0000256" key="4">
    <source>
        <dbReference type="PROSITE-ProRule" id="PRU01161"/>
    </source>
</evidence>
<dbReference type="PANTHER" id="PTHR14226">
    <property type="entry name" value="NEUROPATHY TARGET ESTERASE/SWISS CHEESE D.MELANOGASTER"/>
    <property type="match status" value="1"/>
</dbReference>
<gene>
    <name evidence="7" type="primary">g9192</name>
</gene>
<keyword evidence="1 4" id="KW-0378">Hydrolase</keyword>
<feature type="domain" description="PNPLA" evidence="6">
    <location>
        <begin position="263"/>
        <end position="461"/>
    </location>
</feature>
<dbReference type="InterPro" id="IPR016035">
    <property type="entry name" value="Acyl_Trfase/lysoPLipase"/>
</dbReference>
<protein>
    <submittedName>
        <fullName evidence="7">Sugar-dependent 1 tag lipase</fullName>
        <ecNumber evidence="7">3.1.1.3</ecNumber>
    </submittedName>
</protein>
<dbReference type="GO" id="GO:0004806">
    <property type="term" value="F:triacylglycerol lipase activity"/>
    <property type="evidence" value="ECO:0007669"/>
    <property type="project" value="UniProtKB-EC"/>
</dbReference>
<dbReference type="PROSITE" id="PS51635">
    <property type="entry name" value="PNPLA"/>
    <property type="match status" value="1"/>
</dbReference>
<dbReference type="EC" id="3.1.1.3" evidence="7"/>
<feature type="short sequence motif" description="GXGXXG" evidence="4">
    <location>
        <begin position="267"/>
        <end position="272"/>
    </location>
</feature>
<name>A0A1X9QDR6_9CHLO</name>
<reference evidence="7" key="1">
    <citation type="submission" date="2016-12" db="EMBL/GenBank/DDBJ databases">
        <title>Lipid Body Proteins in Lobosphaera incisa.</title>
        <authorList>
            <person name="Siegler H."/>
            <person name="Valerius O."/>
            <person name="Ischebeck T."/>
            <person name="Tourasse N."/>
            <person name="Vallon O."/>
            <person name="Khozin-Goldberg I."/>
            <person name="Braus G."/>
            <person name="Feussner I."/>
        </authorList>
    </citation>
    <scope>NUCLEOTIDE SEQUENCE</scope>
    <source>
        <strain evidence="7">SAG2468</strain>
    </source>
</reference>
<evidence type="ECO:0000256" key="5">
    <source>
        <dbReference type="SAM" id="MobiDB-lite"/>
    </source>
</evidence>
<accession>A0A1X9QDR6</accession>
<feature type="active site" description="Proton acceptor" evidence="4">
    <location>
        <position position="448"/>
    </location>
</feature>
<dbReference type="InterPro" id="IPR002641">
    <property type="entry name" value="PNPLA_dom"/>
</dbReference>
<dbReference type="InterPro" id="IPR050301">
    <property type="entry name" value="NTE"/>
</dbReference>
<evidence type="ECO:0000313" key="7">
    <source>
        <dbReference type="EMBL" id="ARQ20718.1"/>
    </source>
</evidence>
<keyword evidence="2 4" id="KW-0442">Lipid degradation</keyword>
<dbReference type="EMBL" id="KY346876">
    <property type="protein sequence ID" value="ARQ20718.1"/>
    <property type="molecule type" value="mRNA"/>
</dbReference>
<dbReference type="Pfam" id="PF01734">
    <property type="entry name" value="Patatin"/>
    <property type="match status" value="1"/>
</dbReference>
<dbReference type="PANTHER" id="PTHR14226:SF10">
    <property type="entry name" value="TRIACYLGLYCEROL LIPASE 4-RELATED"/>
    <property type="match status" value="1"/>
</dbReference>
<feature type="compositionally biased region" description="Polar residues" evidence="5">
    <location>
        <begin position="708"/>
        <end position="719"/>
    </location>
</feature>